<proteinExistence type="predicted"/>
<reference evidence="1" key="1">
    <citation type="submission" date="2014-03" db="EMBL/GenBank/DDBJ databases">
        <authorList>
            <person name="Casaregola S."/>
        </authorList>
    </citation>
    <scope>NUCLEOTIDE SEQUENCE [LARGE SCALE GENOMIC DNA]</scope>
    <source>
        <strain evidence="1">CLIB 918</strain>
    </source>
</reference>
<dbReference type="InterPro" id="IPR006722">
    <property type="entry name" value="Sedlin"/>
</dbReference>
<comment type="caution">
    <text evidence="1">The sequence shown here is derived from an EMBL/GenBank/DDBJ whole genome shotgun (WGS) entry which is preliminary data.</text>
</comment>
<dbReference type="AlphaFoldDB" id="A0A0J9XFX8"/>
<accession>A0A0J9XFX8</accession>
<dbReference type="Gene3D" id="3.30.450.70">
    <property type="match status" value="1"/>
</dbReference>
<evidence type="ECO:0000313" key="1">
    <source>
        <dbReference type="EMBL" id="CDO55795.1"/>
    </source>
</evidence>
<keyword evidence="2" id="KW-1185">Reference proteome</keyword>
<dbReference type="PANTHER" id="PTHR12403">
    <property type="entry name" value="TRAFFICKING PROTEIN PARTICLE COMPLEX SUBUNIT 2"/>
    <property type="match status" value="1"/>
</dbReference>
<evidence type="ECO:0000313" key="2">
    <source>
        <dbReference type="Proteomes" id="UP000242525"/>
    </source>
</evidence>
<dbReference type="Pfam" id="PF04628">
    <property type="entry name" value="Sedlin_N"/>
    <property type="match status" value="1"/>
</dbReference>
<dbReference type="InterPro" id="IPR011012">
    <property type="entry name" value="Longin-like_dom_sf"/>
</dbReference>
<dbReference type="Proteomes" id="UP000242525">
    <property type="component" value="Unassembled WGS sequence"/>
</dbReference>
<dbReference type="STRING" id="1173061.A0A0J9XFX8"/>
<dbReference type="GO" id="GO:0006888">
    <property type="term" value="P:endoplasmic reticulum to Golgi vesicle-mediated transport"/>
    <property type="evidence" value="ECO:0007669"/>
    <property type="project" value="InterPro"/>
</dbReference>
<dbReference type="SUPFAM" id="SSF64356">
    <property type="entry name" value="SNARE-like"/>
    <property type="match status" value="1"/>
</dbReference>
<protein>
    <submittedName>
        <fullName evidence="1">Similar to Saccharomyces cerevisiae YEL048C TCA17 Subunit of TRAPPII, a multimeric GEF involved in intra-Golgi and endosome-to-Golgi transport</fullName>
    </submittedName>
</protein>
<dbReference type="OrthoDB" id="18320at2759"/>
<dbReference type="EMBL" id="CCBN010000012">
    <property type="protein sequence ID" value="CDO55795.1"/>
    <property type="molecule type" value="Genomic_DNA"/>
</dbReference>
<sequence length="146" mass="16559">MPVSIRFVALVSSNNSPLYIKSFDSQQQKDLLRYHFLSHMALDYVLTQLSQTETTKDYALLLVHDGMAVYGSLTNTNIKILIGTDAQEGVRFDLRTTFRSIHKAYISYVCNPFHEVNEQAPIKSKAFDNSIDNFIKAWNSAAVGFM</sequence>
<gene>
    <name evidence="1" type="ORF">BN980_GECA12s02474g</name>
</gene>
<dbReference type="GO" id="GO:0005737">
    <property type="term" value="C:cytoplasm"/>
    <property type="evidence" value="ECO:0007669"/>
    <property type="project" value="GOC"/>
</dbReference>
<organism evidence="1 2">
    <name type="scientific">Geotrichum candidum</name>
    <name type="common">Oospora lactis</name>
    <name type="synonym">Dipodascus geotrichum</name>
    <dbReference type="NCBI Taxonomy" id="1173061"/>
    <lineage>
        <taxon>Eukaryota</taxon>
        <taxon>Fungi</taxon>
        <taxon>Dikarya</taxon>
        <taxon>Ascomycota</taxon>
        <taxon>Saccharomycotina</taxon>
        <taxon>Dipodascomycetes</taxon>
        <taxon>Dipodascales</taxon>
        <taxon>Dipodascaceae</taxon>
        <taxon>Geotrichum</taxon>
    </lineage>
</organism>
<name>A0A0J9XFX8_GEOCN</name>